<evidence type="ECO:0000256" key="1">
    <source>
        <dbReference type="SAM" id="Phobius"/>
    </source>
</evidence>
<feature type="transmembrane region" description="Helical" evidence="1">
    <location>
        <begin position="115"/>
        <end position="137"/>
    </location>
</feature>
<feature type="transmembrane region" description="Helical" evidence="1">
    <location>
        <begin position="165"/>
        <end position="185"/>
    </location>
</feature>
<dbReference type="EMBL" id="MN738792">
    <property type="protein sequence ID" value="QHT37341.1"/>
    <property type="molecule type" value="Genomic_DNA"/>
</dbReference>
<protein>
    <recommendedName>
        <fullName evidence="3">TLC domain-containing protein</fullName>
    </recommendedName>
</protein>
<feature type="transmembrane region" description="Helical" evidence="1">
    <location>
        <begin position="197"/>
        <end position="220"/>
    </location>
</feature>
<evidence type="ECO:0000313" key="2">
    <source>
        <dbReference type="EMBL" id="QHT37341.1"/>
    </source>
</evidence>
<keyword evidence="1" id="KW-1133">Transmembrane helix</keyword>
<proteinExistence type="predicted"/>
<feature type="transmembrane region" description="Helical" evidence="1">
    <location>
        <begin position="39"/>
        <end position="56"/>
    </location>
</feature>
<name>A0A6C0F920_9ZZZZ</name>
<feature type="transmembrane region" description="Helical" evidence="1">
    <location>
        <begin position="68"/>
        <end position="85"/>
    </location>
</feature>
<keyword evidence="1" id="KW-0812">Transmembrane</keyword>
<organism evidence="2">
    <name type="scientific">viral metagenome</name>
    <dbReference type="NCBI Taxonomy" id="1070528"/>
    <lineage>
        <taxon>unclassified sequences</taxon>
        <taxon>metagenomes</taxon>
        <taxon>organismal metagenomes</taxon>
    </lineage>
</organism>
<dbReference type="AlphaFoldDB" id="A0A6C0F920"/>
<sequence length="221" mass="26640">MIYIYALIWPLLYQLFNHQKPWVNNPIGISNDKKIKRNAISALHSVTSFTFSVLYFCFPETKLYRDTLFYFSSTYFIWDSYYIVINKLLENGYLYHHIVVLYMLEYIHKSNMGSVINWGFLIGEMSNLTLFPVYHYMKTFNLKNYKIGTYDNLYNKLKQWRHIQAVWYILLRYFVFGYFAFIFPFKVGDILLLGNLYMIYLMGIYWGVGLLKGLYVDYYVS</sequence>
<reference evidence="2" key="1">
    <citation type="journal article" date="2020" name="Nature">
        <title>Giant virus diversity and host interactions through global metagenomics.</title>
        <authorList>
            <person name="Schulz F."/>
            <person name="Roux S."/>
            <person name="Paez-Espino D."/>
            <person name="Jungbluth S."/>
            <person name="Walsh D.A."/>
            <person name="Denef V.J."/>
            <person name="McMahon K.D."/>
            <person name="Konstantinidis K.T."/>
            <person name="Eloe-Fadrosh E.A."/>
            <person name="Kyrpides N.C."/>
            <person name="Woyke T."/>
        </authorList>
    </citation>
    <scope>NUCLEOTIDE SEQUENCE</scope>
    <source>
        <strain evidence="2">GVMAG-S-ERX555967-131</strain>
    </source>
</reference>
<evidence type="ECO:0008006" key="3">
    <source>
        <dbReference type="Google" id="ProtNLM"/>
    </source>
</evidence>
<accession>A0A6C0F920</accession>
<keyword evidence="1" id="KW-0472">Membrane</keyword>